<proteinExistence type="predicted"/>
<evidence type="ECO:0000313" key="3">
    <source>
        <dbReference type="EMBL" id="PRX19058.1"/>
    </source>
</evidence>
<keyword evidence="1" id="KW-0472">Membrane</keyword>
<comment type="caution">
    <text evidence="3">The sequence shown here is derived from an EMBL/GenBank/DDBJ whole genome shotgun (WGS) entry which is preliminary data.</text>
</comment>
<keyword evidence="1" id="KW-0812">Transmembrane</keyword>
<dbReference type="GO" id="GO:1902201">
    <property type="term" value="P:negative regulation of bacterial-type flagellum-dependent cell motility"/>
    <property type="evidence" value="ECO:0007669"/>
    <property type="project" value="TreeGrafter"/>
</dbReference>
<reference evidence="3 4" key="1">
    <citation type="submission" date="2018-03" db="EMBL/GenBank/DDBJ databases">
        <title>Genomic Encyclopedia of Archaeal and Bacterial Type Strains, Phase II (KMG-II): from individual species to whole genera.</title>
        <authorList>
            <person name="Goeker M."/>
        </authorList>
    </citation>
    <scope>NUCLEOTIDE SEQUENCE [LARGE SCALE GENOMIC DNA]</scope>
    <source>
        <strain evidence="3 4">DSM 43146</strain>
    </source>
</reference>
<feature type="transmembrane region" description="Helical" evidence="1">
    <location>
        <begin position="159"/>
        <end position="181"/>
    </location>
</feature>
<evidence type="ECO:0000313" key="4">
    <source>
        <dbReference type="Proteomes" id="UP000239415"/>
    </source>
</evidence>
<evidence type="ECO:0000259" key="2">
    <source>
        <dbReference type="PROSITE" id="PS50887"/>
    </source>
</evidence>
<dbReference type="AlphaFoldDB" id="A0A2T0K7Q6"/>
<dbReference type="Gene3D" id="3.30.70.270">
    <property type="match status" value="1"/>
</dbReference>
<dbReference type="Pfam" id="PF00990">
    <property type="entry name" value="GGDEF"/>
    <property type="match status" value="1"/>
</dbReference>
<dbReference type="GO" id="GO:0043709">
    <property type="term" value="P:cell adhesion involved in single-species biofilm formation"/>
    <property type="evidence" value="ECO:0007669"/>
    <property type="project" value="TreeGrafter"/>
</dbReference>
<accession>A0A2T0K7Q6</accession>
<dbReference type="GO" id="GO:0052621">
    <property type="term" value="F:diguanylate cyclase activity"/>
    <property type="evidence" value="ECO:0007669"/>
    <property type="project" value="TreeGrafter"/>
</dbReference>
<dbReference type="NCBIfam" id="TIGR00254">
    <property type="entry name" value="GGDEF"/>
    <property type="match status" value="1"/>
</dbReference>
<dbReference type="SUPFAM" id="SSF55073">
    <property type="entry name" value="Nucleotide cyclase"/>
    <property type="match status" value="1"/>
</dbReference>
<dbReference type="PROSITE" id="PS50887">
    <property type="entry name" value="GGDEF"/>
    <property type="match status" value="1"/>
</dbReference>
<dbReference type="GO" id="GO:0005886">
    <property type="term" value="C:plasma membrane"/>
    <property type="evidence" value="ECO:0007669"/>
    <property type="project" value="TreeGrafter"/>
</dbReference>
<feature type="domain" description="GGDEF" evidence="2">
    <location>
        <begin position="222"/>
        <end position="350"/>
    </location>
</feature>
<sequence length="350" mass="36899">MPSPPDHPRDRRADASLRSRRRAVEIAQLVSRTVGLLCTVLYMSGVTGYGPDRLSGDMTRACELGLVLMTAANLLGLRNALRPGSRWYQPSSAVQAVFDTVTIIAFVTVSERDFAQTTWPLLGLSISIAAIRHQLTGAILAYLATSVAYLLLVPDLTDAAFVLGIGAMTAIIAGSQSTAFARQLTALQETRRALQHQATHDGLTGLPNRAHLEEYAARLKGGALGVLLLDLNGFKQVNDTHGHAAGDRLLHEIGGRLTTAAGPSAVAGRLGGDEFLILLPGAGRAGATATCERVRDAVRRPVGLGDGVEVTVGVSIGVALRPAGGETTLDCLTAEADAAMYREKHDRRAA</sequence>
<feature type="transmembrane region" description="Helical" evidence="1">
    <location>
        <begin position="135"/>
        <end position="153"/>
    </location>
</feature>
<dbReference type="PANTHER" id="PTHR45138">
    <property type="entry name" value="REGULATORY COMPONENTS OF SENSORY TRANSDUCTION SYSTEM"/>
    <property type="match status" value="1"/>
</dbReference>
<name>A0A2T0K7Q6_9ACTN</name>
<dbReference type="SMART" id="SM00267">
    <property type="entry name" value="GGDEF"/>
    <property type="match status" value="1"/>
</dbReference>
<keyword evidence="1" id="KW-1133">Transmembrane helix</keyword>
<dbReference type="EMBL" id="PVMZ01000011">
    <property type="protein sequence ID" value="PRX19058.1"/>
    <property type="molecule type" value="Genomic_DNA"/>
</dbReference>
<dbReference type="OrthoDB" id="3284815at2"/>
<gene>
    <name evidence="3" type="ORF">CLV67_111206</name>
</gene>
<dbReference type="InterPro" id="IPR043128">
    <property type="entry name" value="Rev_trsase/Diguanyl_cyclase"/>
</dbReference>
<organism evidence="3 4">
    <name type="scientific">Actinoplanes italicus</name>
    <dbReference type="NCBI Taxonomy" id="113567"/>
    <lineage>
        <taxon>Bacteria</taxon>
        <taxon>Bacillati</taxon>
        <taxon>Actinomycetota</taxon>
        <taxon>Actinomycetes</taxon>
        <taxon>Micromonosporales</taxon>
        <taxon>Micromonosporaceae</taxon>
        <taxon>Actinoplanes</taxon>
    </lineage>
</organism>
<dbReference type="CDD" id="cd01949">
    <property type="entry name" value="GGDEF"/>
    <property type="match status" value="1"/>
</dbReference>
<dbReference type="InterPro" id="IPR000160">
    <property type="entry name" value="GGDEF_dom"/>
</dbReference>
<keyword evidence="4" id="KW-1185">Reference proteome</keyword>
<dbReference type="InterPro" id="IPR050469">
    <property type="entry name" value="Diguanylate_Cyclase"/>
</dbReference>
<dbReference type="Proteomes" id="UP000239415">
    <property type="component" value="Unassembled WGS sequence"/>
</dbReference>
<dbReference type="InterPro" id="IPR029787">
    <property type="entry name" value="Nucleotide_cyclase"/>
</dbReference>
<dbReference type="PANTHER" id="PTHR45138:SF9">
    <property type="entry name" value="DIGUANYLATE CYCLASE DGCM-RELATED"/>
    <property type="match status" value="1"/>
</dbReference>
<evidence type="ECO:0000256" key="1">
    <source>
        <dbReference type="SAM" id="Phobius"/>
    </source>
</evidence>
<protein>
    <submittedName>
        <fullName evidence="3">Diguanylate cyclase (GGDEF)-like protein</fullName>
    </submittedName>
</protein>
<dbReference type="RefSeq" id="WP_106323046.1">
    <property type="nucleotide sequence ID" value="NZ_BOMO01000090.1"/>
</dbReference>